<sequence>MAYLDHAATTPMLPEAIAAMTAQIAVTGNASSLHAAGRRARRTVEEARETLAESLGARPSEVVFTSGGTEADNLAVKGLYWARRDADPARTRVLASPVEHHAVLDAVHWLGEHEGATVEYLPVDAHGRVHPEALREAITRDPDDVALATVMWANNEIGTIQPVRELADVAAEFGVPLHADAVQAYGQLPVDFGASGLAAMTVSGHKIGGPYGIGALLLGREYSPVPVLHGGGQERHVRSGTLDVPAVAAFAVAGEYAAEHRERFAAEIGALRDDLVAVVRAAVPEAVLGGDPSPAGRLPANAHFSFPGCEGDSLLLLLDAQGIACSTGSACTAGVAQPSHVVLATGTDPDLARGTLRFSLGHTSTKADVDAVAAAIGPAVERARTAGLS</sequence>
<organism evidence="10 11">
    <name type="scientific">Streptomyces huasconensis</name>
    <dbReference type="NCBI Taxonomy" id="1854574"/>
    <lineage>
        <taxon>Bacteria</taxon>
        <taxon>Bacillati</taxon>
        <taxon>Actinomycetota</taxon>
        <taxon>Actinomycetes</taxon>
        <taxon>Kitasatosporales</taxon>
        <taxon>Streptomycetaceae</taxon>
        <taxon>Streptomyces</taxon>
    </lineage>
</organism>
<evidence type="ECO:0000259" key="9">
    <source>
        <dbReference type="Pfam" id="PF00266"/>
    </source>
</evidence>
<dbReference type="PANTHER" id="PTHR11601">
    <property type="entry name" value="CYSTEINE DESULFURYLASE FAMILY MEMBER"/>
    <property type="match status" value="1"/>
</dbReference>
<dbReference type="Pfam" id="PF00266">
    <property type="entry name" value="Aminotran_5"/>
    <property type="match status" value="1"/>
</dbReference>
<dbReference type="PANTHER" id="PTHR11601:SF34">
    <property type="entry name" value="CYSTEINE DESULFURASE"/>
    <property type="match status" value="1"/>
</dbReference>
<evidence type="ECO:0000256" key="7">
    <source>
        <dbReference type="ARBA" id="ARBA00023014"/>
    </source>
</evidence>
<gene>
    <name evidence="10" type="ORF">AB0887_22820</name>
</gene>
<evidence type="ECO:0000313" key="10">
    <source>
        <dbReference type="EMBL" id="MEW2364763.1"/>
    </source>
</evidence>
<dbReference type="Proteomes" id="UP001553843">
    <property type="component" value="Unassembled WGS sequence"/>
</dbReference>
<comment type="catalytic activity">
    <reaction evidence="8">
        <text>(sulfur carrier)-H + L-cysteine = (sulfur carrier)-SH + L-alanine</text>
        <dbReference type="Rhea" id="RHEA:43892"/>
        <dbReference type="Rhea" id="RHEA-COMP:14737"/>
        <dbReference type="Rhea" id="RHEA-COMP:14739"/>
        <dbReference type="ChEBI" id="CHEBI:29917"/>
        <dbReference type="ChEBI" id="CHEBI:35235"/>
        <dbReference type="ChEBI" id="CHEBI:57972"/>
        <dbReference type="ChEBI" id="CHEBI:64428"/>
        <dbReference type="EC" id="2.8.1.7"/>
    </reaction>
</comment>
<dbReference type="PIRSF" id="PIRSF005572">
    <property type="entry name" value="NifS"/>
    <property type="match status" value="1"/>
</dbReference>
<keyword evidence="5" id="KW-0663">Pyridoxal phosphate</keyword>
<dbReference type="InterPro" id="IPR015421">
    <property type="entry name" value="PyrdxlP-dep_Trfase_major"/>
</dbReference>
<comment type="similarity">
    <text evidence="2">Belongs to the class-V pyridoxal-phosphate-dependent aminotransferase family. NifS/IscS subfamily.</text>
</comment>
<accession>A0ABV3LZ77</accession>
<comment type="caution">
    <text evidence="10">The sequence shown here is derived from an EMBL/GenBank/DDBJ whole genome shotgun (WGS) entry which is preliminary data.</text>
</comment>
<proteinExistence type="inferred from homology"/>
<dbReference type="Gene3D" id="3.90.1150.10">
    <property type="entry name" value="Aspartate Aminotransferase, domain 1"/>
    <property type="match status" value="1"/>
</dbReference>
<keyword evidence="11" id="KW-1185">Reference proteome</keyword>
<evidence type="ECO:0000256" key="3">
    <source>
        <dbReference type="ARBA" id="ARBA00022679"/>
    </source>
</evidence>
<dbReference type="RefSeq" id="WP_359781431.1">
    <property type="nucleotide sequence ID" value="NZ_JBEYRR010000009.1"/>
</dbReference>
<keyword evidence="6" id="KW-0408">Iron</keyword>
<protein>
    <submittedName>
        <fullName evidence="10">Cysteine desulfurase family protein</fullName>
    </submittedName>
</protein>
<dbReference type="SUPFAM" id="SSF53383">
    <property type="entry name" value="PLP-dependent transferases"/>
    <property type="match status" value="1"/>
</dbReference>
<dbReference type="InterPro" id="IPR016454">
    <property type="entry name" value="Cysteine_dSase"/>
</dbReference>
<reference evidence="10 11" key="1">
    <citation type="submission" date="2024-06" db="EMBL/GenBank/DDBJ databases">
        <title>The Natural Products Discovery Center: Release of the First 8490 Sequenced Strains for Exploring Actinobacteria Biosynthetic Diversity.</title>
        <authorList>
            <person name="Kalkreuter E."/>
            <person name="Kautsar S.A."/>
            <person name="Yang D."/>
            <person name="Bader C.D."/>
            <person name="Teijaro C.N."/>
            <person name="Fluegel L."/>
            <person name="Davis C.M."/>
            <person name="Simpson J.R."/>
            <person name="Lauterbach L."/>
            <person name="Steele A.D."/>
            <person name="Gui C."/>
            <person name="Meng S."/>
            <person name="Li G."/>
            <person name="Viehrig K."/>
            <person name="Ye F."/>
            <person name="Su P."/>
            <person name="Kiefer A.F."/>
            <person name="Nichols A."/>
            <person name="Cepeda A.J."/>
            <person name="Yan W."/>
            <person name="Fan B."/>
            <person name="Jiang Y."/>
            <person name="Adhikari A."/>
            <person name="Zheng C.-J."/>
            <person name="Schuster L."/>
            <person name="Cowan T.M."/>
            <person name="Smanski M.J."/>
            <person name="Chevrette M.G."/>
            <person name="De Carvalho L.P.S."/>
            <person name="Shen B."/>
        </authorList>
    </citation>
    <scope>NUCLEOTIDE SEQUENCE [LARGE SCALE GENOMIC DNA]</scope>
    <source>
        <strain evidence="10 11">NPDC047833</strain>
    </source>
</reference>
<keyword evidence="4" id="KW-0479">Metal-binding</keyword>
<keyword evidence="7" id="KW-0411">Iron-sulfur</keyword>
<evidence type="ECO:0000256" key="5">
    <source>
        <dbReference type="ARBA" id="ARBA00022898"/>
    </source>
</evidence>
<evidence type="ECO:0000256" key="8">
    <source>
        <dbReference type="ARBA" id="ARBA00050776"/>
    </source>
</evidence>
<dbReference type="InterPro" id="IPR000192">
    <property type="entry name" value="Aminotrans_V_dom"/>
</dbReference>
<keyword evidence="3" id="KW-0808">Transferase</keyword>
<dbReference type="Gene3D" id="1.10.260.50">
    <property type="match status" value="1"/>
</dbReference>
<feature type="domain" description="Aminotransferase class V" evidence="9">
    <location>
        <begin position="3"/>
        <end position="372"/>
    </location>
</feature>
<dbReference type="Gene3D" id="3.40.640.10">
    <property type="entry name" value="Type I PLP-dependent aspartate aminotransferase-like (Major domain)"/>
    <property type="match status" value="1"/>
</dbReference>
<comment type="cofactor">
    <cofactor evidence="1">
        <name>pyridoxal 5'-phosphate</name>
        <dbReference type="ChEBI" id="CHEBI:597326"/>
    </cofactor>
</comment>
<evidence type="ECO:0000256" key="1">
    <source>
        <dbReference type="ARBA" id="ARBA00001933"/>
    </source>
</evidence>
<name>A0ABV3LZ77_9ACTN</name>
<dbReference type="InterPro" id="IPR015424">
    <property type="entry name" value="PyrdxlP-dep_Trfase"/>
</dbReference>
<dbReference type="EMBL" id="JBEYRS010000009">
    <property type="protein sequence ID" value="MEW2364763.1"/>
    <property type="molecule type" value="Genomic_DNA"/>
</dbReference>
<evidence type="ECO:0000256" key="6">
    <source>
        <dbReference type="ARBA" id="ARBA00023004"/>
    </source>
</evidence>
<evidence type="ECO:0000256" key="2">
    <source>
        <dbReference type="ARBA" id="ARBA00006490"/>
    </source>
</evidence>
<evidence type="ECO:0000313" key="11">
    <source>
        <dbReference type="Proteomes" id="UP001553843"/>
    </source>
</evidence>
<evidence type="ECO:0000256" key="4">
    <source>
        <dbReference type="ARBA" id="ARBA00022723"/>
    </source>
</evidence>
<dbReference type="InterPro" id="IPR015422">
    <property type="entry name" value="PyrdxlP-dep_Trfase_small"/>
</dbReference>